<gene>
    <name evidence="3" type="ORF">SNAT2548_LOCUS5217</name>
</gene>
<dbReference type="Proteomes" id="UP000604046">
    <property type="component" value="Unassembled WGS sequence"/>
</dbReference>
<accession>A0A812J5B2</accession>
<dbReference type="EMBL" id="CAJNDS010000333">
    <property type="protein sequence ID" value="CAE7193371.1"/>
    <property type="molecule type" value="Genomic_DNA"/>
</dbReference>
<dbReference type="OrthoDB" id="423133at2759"/>
<keyword evidence="1" id="KW-0175">Coiled coil</keyword>
<feature type="non-terminal residue" evidence="3">
    <location>
        <position position="1"/>
    </location>
</feature>
<comment type="caution">
    <text evidence="3">The sequence shown here is derived from an EMBL/GenBank/DDBJ whole genome shotgun (WGS) entry which is preliminary data.</text>
</comment>
<evidence type="ECO:0000256" key="2">
    <source>
        <dbReference type="SAM" id="MobiDB-lite"/>
    </source>
</evidence>
<evidence type="ECO:0000256" key="1">
    <source>
        <dbReference type="SAM" id="Coils"/>
    </source>
</evidence>
<protein>
    <submittedName>
        <fullName evidence="3">Uncharacterized protein</fullName>
    </submittedName>
</protein>
<feature type="coiled-coil region" evidence="1">
    <location>
        <begin position="194"/>
        <end position="221"/>
    </location>
</feature>
<evidence type="ECO:0000313" key="3">
    <source>
        <dbReference type="EMBL" id="CAE7193371.1"/>
    </source>
</evidence>
<sequence>GNEDEGVWPANPWQAQADAHLLHLQRSLQEAAGPAFLFPCAQPCVSSGLILAAPAEASQQPRAQPTAHAAQPTTSFASPQAPSPGLLRRVHELEGQVASMEVAAAAQGRDLDEARAELAVLRRKPTSKVADDSALCALQEKIDFLQVLVNRFERKVMTLEEENAGLTVALGKQAPSRSTACQTEGVMCELEAQVELLEEKLHSKEVELQQAQESLEAERAQRSRDAAAVCGRTPRQLADEVDSLQSRTSFLSDLVDRFEDKTMALEKQLKEMREKLSCSAAKQELAEEAMRQSANALQESREEAESSKLLLRDTKKEHNKKVQELLKQIQLARCRRTDAKSQEELQRLRDELQELKELNSRLVERLGHERAEHADARQQLHFSERERQLLELRTEHLSEQEMTSI</sequence>
<proteinExistence type="predicted"/>
<feature type="coiled-coil region" evidence="1">
    <location>
        <begin position="104"/>
        <end position="169"/>
    </location>
</feature>
<keyword evidence="4" id="KW-1185">Reference proteome</keyword>
<feature type="region of interest" description="Disordered" evidence="2">
    <location>
        <begin position="56"/>
        <end position="84"/>
    </location>
</feature>
<feature type="compositionally biased region" description="Low complexity" evidence="2">
    <location>
        <begin position="59"/>
        <end position="74"/>
    </location>
</feature>
<evidence type="ECO:0000313" key="4">
    <source>
        <dbReference type="Proteomes" id="UP000604046"/>
    </source>
</evidence>
<dbReference type="AlphaFoldDB" id="A0A812J5B2"/>
<feature type="region of interest" description="Disordered" evidence="2">
    <location>
        <begin position="287"/>
        <end position="307"/>
    </location>
</feature>
<name>A0A812J5B2_9DINO</name>
<organism evidence="3 4">
    <name type="scientific">Symbiodinium natans</name>
    <dbReference type="NCBI Taxonomy" id="878477"/>
    <lineage>
        <taxon>Eukaryota</taxon>
        <taxon>Sar</taxon>
        <taxon>Alveolata</taxon>
        <taxon>Dinophyceae</taxon>
        <taxon>Suessiales</taxon>
        <taxon>Symbiodiniaceae</taxon>
        <taxon>Symbiodinium</taxon>
    </lineage>
</organism>
<reference evidence="3" key="1">
    <citation type="submission" date="2021-02" db="EMBL/GenBank/DDBJ databases">
        <authorList>
            <person name="Dougan E. K."/>
            <person name="Rhodes N."/>
            <person name="Thang M."/>
            <person name="Chan C."/>
        </authorList>
    </citation>
    <scope>NUCLEOTIDE SEQUENCE</scope>
</reference>